<feature type="transmembrane region" description="Helical" evidence="1">
    <location>
        <begin position="7"/>
        <end position="25"/>
    </location>
</feature>
<evidence type="ECO:0000256" key="1">
    <source>
        <dbReference type="SAM" id="Phobius"/>
    </source>
</evidence>
<proteinExistence type="predicted"/>
<dbReference type="HOGENOM" id="CLU_041913_0_0_12"/>
<protein>
    <submittedName>
        <fullName evidence="2">Uncharacterized protein</fullName>
    </submittedName>
</protein>
<dbReference type="KEGG" id="scd:Spica_2117"/>
<evidence type="ECO:0000313" key="3">
    <source>
        <dbReference type="Proteomes" id="UP000000503"/>
    </source>
</evidence>
<keyword evidence="1" id="KW-0472">Membrane</keyword>
<accession>F8F0V6</accession>
<organism evidence="2 3">
    <name type="scientific">Gracilinema caldarium (strain ATCC 51460 / DSM 7334 / H1)</name>
    <name type="common">Treponema caldarium</name>
    <dbReference type="NCBI Taxonomy" id="744872"/>
    <lineage>
        <taxon>Bacteria</taxon>
        <taxon>Pseudomonadati</taxon>
        <taxon>Spirochaetota</taxon>
        <taxon>Spirochaetia</taxon>
        <taxon>Spirochaetales</taxon>
        <taxon>Breznakiellaceae</taxon>
        <taxon>Gracilinema</taxon>
    </lineage>
</organism>
<name>F8F0V6_GRAC1</name>
<dbReference type="EMBL" id="CP002868">
    <property type="protein sequence ID" value="AEJ20242.1"/>
    <property type="molecule type" value="Genomic_DNA"/>
</dbReference>
<evidence type="ECO:0000313" key="2">
    <source>
        <dbReference type="EMBL" id="AEJ20242.1"/>
    </source>
</evidence>
<keyword evidence="1" id="KW-1133">Transmembrane helix</keyword>
<keyword evidence="1" id="KW-0812">Transmembrane</keyword>
<reference evidence="3" key="1">
    <citation type="journal article" date="2013" name="Stand. Genomic Sci.">
        <title>Genome sequence of the thermophilic fresh-water bacterium Spirochaeta caldaria type strain (H1(T)), reclassification of Spirochaeta caldaria, Spirochaeta stenostrepta, and Spirochaeta zuelzerae in the genus Treponema as Treponema caldaria comb. nov., Treponema stenostrepta comb. nov., and Treponema zuelzerae comb. nov., and emendation of the genus Treponema.</title>
        <authorList>
            <person name="Abt B."/>
            <person name="Goker M."/>
            <person name="Scheuner C."/>
            <person name="Han C."/>
            <person name="Lu M."/>
            <person name="Misra M."/>
            <person name="Lapidus A."/>
            <person name="Nolan M."/>
            <person name="Lucas S."/>
            <person name="Hammon N."/>
            <person name="Deshpande S."/>
            <person name="Cheng J.F."/>
            <person name="Tapia R."/>
            <person name="Goodwin L.A."/>
            <person name="Pitluck S."/>
            <person name="Liolios K."/>
            <person name="Pagani I."/>
            <person name="Ivanova N."/>
            <person name="Mavromatis K."/>
            <person name="Mikhailova N."/>
            <person name="Huntemann M."/>
            <person name="Pati A."/>
            <person name="Chen A."/>
            <person name="Palaniappan K."/>
            <person name="Land M."/>
            <person name="Hauser L."/>
            <person name="Jeffries C.D."/>
            <person name="Rohde M."/>
            <person name="Spring S."/>
            <person name="Gronow S."/>
            <person name="Detter J.C."/>
            <person name="Bristow J."/>
            <person name="Eisen J.A."/>
            <person name="Markowitz V."/>
            <person name="Hugenholtz P."/>
            <person name="Kyrpides N.C."/>
            <person name="Woyke T."/>
            <person name="Klenk H.P."/>
        </authorList>
    </citation>
    <scope>NUCLEOTIDE SEQUENCE</scope>
    <source>
        <strain evidence="3">ATCC 51460 / DSM 7334 / H1</strain>
    </source>
</reference>
<gene>
    <name evidence="2" type="ordered locus">Spica_2117</name>
</gene>
<dbReference type="Proteomes" id="UP000000503">
    <property type="component" value="Chromosome"/>
</dbReference>
<dbReference type="STRING" id="744872.Spica_2117"/>
<sequence>MTHQYQYIPLIMIWALSSIVPLHYLQAAPYSAKDITFFQISDDAFLRRQLVDSWFTLPIAQVLKQQSKLFTLETGELVEVRVERGGSDVLVVLARERQGLSPGWVQGSWIWYRNLSDGSLKKIRLYLRSDPYVYVEFRPQSSHKIVYDVVAYNGYVVYARPTSLSMKDFTALSFQQILSNLGTDFPAIYFNVDPALYRDLRSFLAQVRTYLPLLTYRDDGALDEQGQPVFIATLVPQGQDWGVNCSGFTKWLIDGLLRPVTGKGLTIYELKQPVGNRGSNFTEPVEKLLDPFFGLDWTRNLALQANRILRSPQYATLQEIDVTDSYISQLLLKKYNKTEQVSFPPYLPNAGFNIEGLPSLMYSLAVRYPQWWYLVSVNTDRPTVLRQYPSGTKLPYEAGKGIRRHFHVAALVPYFTEDGIFKVSIFESAAETSFDTFIRRYPGYQVHLVRIPFSEQFDPFMITR</sequence>
<keyword evidence="3" id="KW-1185">Reference proteome</keyword>
<dbReference type="eggNOG" id="ENOG5033X70">
    <property type="taxonomic scope" value="Bacteria"/>
</dbReference>
<dbReference type="AlphaFoldDB" id="F8F0V6"/>